<comment type="caution">
    <text evidence="6">The sequence shown here is derived from an EMBL/GenBank/DDBJ whole genome shotgun (WGS) entry which is preliminary data.</text>
</comment>
<dbReference type="SUPFAM" id="SSF55785">
    <property type="entry name" value="PYP-like sensor domain (PAS domain)"/>
    <property type="match status" value="1"/>
</dbReference>
<evidence type="ECO:0000259" key="4">
    <source>
        <dbReference type="PROSITE" id="PS50045"/>
    </source>
</evidence>
<dbReference type="Proteomes" id="UP000274033">
    <property type="component" value="Unassembled WGS sequence"/>
</dbReference>
<evidence type="ECO:0000313" key="7">
    <source>
        <dbReference type="Proteomes" id="UP000274033"/>
    </source>
</evidence>
<accession>A0A3N9UAL3</accession>
<evidence type="ECO:0000256" key="2">
    <source>
        <dbReference type="ARBA" id="ARBA00022840"/>
    </source>
</evidence>
<evidence type="ECO:0000256" key="3">
    <source>
        <dbReference type="SAM" id="Coils"/>
    </source>
</evidence>
<dbReference type="CDD" id="cd00009">
    <property type="entry name" value="AAA"/>
    <property type="match status" value="1"/>
</dbReference>
<dbReference type="Gene3D" id="3.40.50.300">
    <property type="entry name" value="P-loop containing nucleotide triphosphate hydrolases"/>
    <property type="match status" value="1"/>
</dbReference>
<dbReference type="Pfam" id="PF25601">
    <property type="entry name" value="AAA_lid_14"/>
    <property type="match status" value="1"/>
</dbReference>
<dbReference type="PROSITE" id="PS00675">
    <property type="entry name" value="SIGMA54_INTERACT_1"/>
    <property type="match status" value="1"/>
</dbReference>
<evidence type="ECO:0000256" key="1">
    <source>
        <dbReference type="ARBA" id="ARBA00022741"/>
    </source>
</evidence>
<dbReference type="SMART" id="SM00382">
    <property type="entry name" value="AAA"/>
    <property type="match status" value="1"/>
</dbReference>
<dbReference type="InterPro" id="IPR027417">
    <property type="entry name" value="P-loop_NTPase"/>
</dbReference>
<gene>
    <name evidence="6" type="ORF">EBB45_15960</name>
</gene>
<reference evidence="6 7" key="1">
    <citation type="journal article" date="2013" name="J. Microbiol.">
        <title>Lysinibacillus chungkukjangi sp. nov., isolated from Chungkukjang, Korean fermented soybean food.</title>
        <authorList>
            <person name="Kim S.J."/>
            <person name="Jang Y.H."/>
            <person name="Hamada M."/>
            <person name="Ahn J.H."/>
            <person name="Weon H.Y."/>
            <person name="Suzuki K."/>
            <person name="Whang K.S."/>
            <person name="Kwon S.W."/>
        </authorList>
    </citation>
    <scope>NUCLEOTIDE SEQUENCE [LARGE SCALE GENOMIC DNA]</scope>
    <source>
        <strain evidence="6 7">MCCC 1A12701</strain>
    </source>
</reference>
<dbReference type="SUPFAM" id="SSF52540">
    <property type="entry name" value="P-loop containing nucleoside triphosphate hydrolases"/>
    <property type="match status" value="1"/>
</dbReference>
<dbReference type="NCBIfam" id="TIGR00229">
    <property type="entry name" value="sensory_box"/>
    <property type="match status" value="1"/>
</dbReference>
<dbReference type="EMBL" id="RRCT01000018">
    <property type="protein sequence ID" value="RQW73599.1"/>
    <property type="molecule type" value="Genomic_DNA"/>
</dbReference>
<dbReference type="OrthoDB" id="9771372at2"/>
<keyword evidence="2" id="KW-0067">ATP-binding</keyword>
<dbReference type="PROSITE" id="PS50112">
    <property type="entry name" value="PAS"/>
    <property type="match status" value="1"/>
</dbReference>
<dbReference type="InterPro" id="IPR002078">
    <property type="entry name" value="Sigma_54_int"/>
</dbReference>
<dbReference type="AlphaFoldDB" id="A0A3N9UAL3"/>
<organism evidence="6 7">
    <name type="scientific">Lysinibacillus composti</name>
    <dbReference type="NCBI Taxonomy" id="720633"/>
    <lineage>
        <taxon>Bacteria</taxon>
        <taxon>Bacillati</taxon>
        <taxon>Bacillota</taxon>
        <taxon>Bacilli</taxon>
        <taxon>Bacillales</taxon>
        <taxon>Bacillaceae</taxon>
        <taxon>Lysinibacillus</taxon>
    </lineage>
</organism>
<name>A0A3N9UAL3_9BACI</name>
<evidence type="ECO:0000313" key="6">
    <source>
        <dbReference type="EMBL" id="RQW73599.1"/>
    </source>
</evidence>
<feature type="coiled-coil region" evidence="3">
    <location>
        <begin position="122"/>
        <end position="149"/>
    </location>
</feature>
<dbReference type="SUPFAM" id="SSF46689">
    <property type="entry name" value="Homeodomain-like"/>
    <property type="match status" value="1"/>
</dbReference>
<keyword evidence="7" id="KW-1185">Reference proteome</keyword>
<dbReference type="InterPro" id="IPR058031">
    <property type="entry name" value="AAA_lid_NorR"/>
</dbReference>
<dbReference type="GO" id="GO:0003677">
    <property type="term" value="F:DNA binding"/>
    <property type="evidence" value="ECO:0007669"/>
    <property type="project" value="UniProtKB-KW"/>
</dbReference>
<dbReference type="InterPro" id="IPR003593">
    <property type="entry name" value="AAA+_ATPase"/>
</dbReference>
<dbReference type="Gene3D" id="1.10.10.60">
    <property type="entry name" value="Homeodomain-like"/>
    <property type="match status" value="1"/>
</dbReference>
<dbReference type="InterPro" id="IPR025662">
    <property type="entry name" value="Sigma_54_int_dom_ATP-bd_1"/>
</dbReference>
<proteinExistence type="predicted"/>
<dbReference type="Gene3D" id="3.30.450.20">
    <property type="entry name" value="PAS domain"/>
    <property type="match status" value="1"/>
</dbReference>
<dbReference type="CDD" id="cd00130">
    <property type="entry name" value="PAS"/>
    <property type="match status" value="1"/>
</dbReference>
<dbReference type="Pfam" id="PF00158">
    <property type="entry name" value="Sigma54_activat"/>
    <property type="match status" value="1"/>
</dbReference>
<dbReference type="PROSITE" id="PS50045">
    <property type="entry name" value="SIGMA54_INTERACT_4"/>
    <property type="match status" value="1"/>
</dbReference>
<dbReference type="FunFam" id="3.40.50.300:FF:000006">
    <property type="entry name" value="DNA-binding transcriptional regulator NtrC"/>
    <property type="match status" value="1"/>
</dbReference>
<dbReference type="InterPro" id="IPR035965">
    <property type="entry name" value="PAS-like_dom_sf"/>
</dbReference>
<dbReference type="SMART" id="SM00091">
    <property type="entry name" value="PAS"/>
    <property type="match status" value="1"/>
</dbReference>
<protein>
    <submittedName>
        <fullName evidence="6">PAS domain S-box protein</fullName>
    </submittedName>
</protein>
<evidence type="ECO:0000259" key="5">
    <source>
        <dbReference type="PROSITE" id="PS50112"/>
    </source>
</evidence>
<dbReference type="PANTHER" id="PTHR32071:SF57">
    <property type="entry name" value="C4-DICARBOXYLATE TRANSPORT TRANSCRIPTIONAL REGULATORY PROTEIN DCTD"/>
    <property type="match status" value="1"/>
</dbReference>
<dbReference type="GO" id="GO:0006355">
    <property type="term" value="P:regulation of DNA-templated transcription"/>
    <property type="evidence" value="ECO:0007669"/>
    <property type="project" value="InterPro"/>
</dbReference>
<keyword evidence="3" id="KW-0175">Coiled coil</keyword>
<dbReference type="InterPro" id="IPR000014">
    <property type="entry name" value="PAS"/>
</dbReference>
<dbReference type="InterPro" id="IPR009057">
    <property type="entry name" value="Homeodomain-like_sf"/>
</dbReference>
<sequence length="451" mass="52019">MEVQFNLLKQKTEQELLKKIIEHSFDEIFITDEHGMVFEVSPSCYDLYGVTPDEIIGNNVYSLEDRGILNPSVSALIIKNQKPVTIIQETQMGKKVLVSGYPIFSEGKLKHALSFSRDITELETLKERNEQVAETLEIYKKEVERIKNLESFLFQNAKMNEIMNVVSKVANLDVIVLIEGESGVGKSRIAQLLHSQSFRAEEPFIEVNCGAIPEALFESELFGYDEGAFTGAKRGGKPGYFELAKSGTIFLDEIAELPANLQVKLLSVLQNRKVTRIGGHRSFNLDCRIICATNQNLKEMVVQKRFREDLYYRIDVVKLFIPPLRERKEEILTLIYEFTKEFNQKYSLNKRFSTQMLEFLSQKEWLGNVRELRNFVEKTIITSNVDIINIPHQESNQKHNESSLSSYLEAVEKEYIQRMYKDYPNSILLAKALNISQSTANRKIQKYIQNR</sequence>
<dbReference type="Pfam" id="PF13426">
    <property type="entry name" value="PAS_9"/>
    <property type="match status" value="1"/>
</dbReference>
<feature type="domain" description="Sigma-54 factor interaction" evidence="4">
    <location>
        <begin position="152"/>
        <end position="381"/>
    </location>
</feature>
<feature type="domain" description="PAS" evidence="5">
    <location>
        <begin position="13"/>
        <end position="63"/>
    </location>
</feature>
<dbReference type="PANTHER" id="PTHR32071">
    <property type="entry name" value="TRANSCRIPTIONAL REGULATORY PROTEIN"/>
    <property type="match status" value="1"/>
</dbReference>
<keyword evidence="1" id="KW-0547">Nucleotide-binding</keyword>
<dbReference type="Gene3D" id="1.10.8.60">
    <property type="match status" value="1"/>
</dbReference>
<dbReference type="GO" id="GO:0005524">
    <property type="term" value="F:ATP binding"/>
    <property type="evidence" value="ECO:0007669"/>
    <property type="project" value="UniProtKB-KW"/>
</dbReference>